<dbReference type="PROSITE" id="PS51197">
    <property type="entry name" value="HTH_RRF2_2"/>
    <property type="match status" value="1"/>
</dbReference>
<sequence length="163" mass="18066">MLEMRMSQGVEWAAHCCLLLDWLDEGRPVPTGKLAAAFEVAPAYLNKQLQALVRADILVSTAGVRGGFELARPLNKITLMDIVAAIEGPEDAFECTEIRKRGPGSSTPERILRMPCQVTTAMRKAELQWRRALAATTLADIGHNVVRHVPKIAENMQRWYASV</sequence>
<accession>A0ABN2HVB3</accession>
<comment type="caution">
    <text evidence="1">The sequence shown here is derived from an EMBL/GenBank/DDBJ whole genome shotgun (WGS) entry which is preliminary data.</text>
</comment>
<dbReference type="Proteomes" id="UP001500618">
    <property type="component" value="Unassembled WGS sequence"/>
</dbReference>
<protein>
    <submittedName>
        <fullName evidence="1">Rrf2 family transcriptional regulator</fullName>
    </submittedName>
</protein>
<name>A0ABN2HVB3_9ACTN</name>
<dbReference type="NCBIfam" id="TIGR00738">
    <property type="entry name" value="rrf2_super"/>
    <property type="match status" value="1"/>
</dbReference>
<dbReference type="SUPFAM" id="SSF46785">
    <property type="entry name" value="Winged helix' DNA-binding domain"/>
    <property type="match status" value="1"/>
</dbReference>
<dbReference type="InterPro" id="IPR036390">
    <property type="entry name" value="WH_DNA-bd_sf"/>
</dbReference>
<reference evidence="1 2" key="1">
    <citation type="journal article" date="2019" name="Int. J. Syst. Evol. Microbiol.">
        <title>The Global Catalogue of Microorganisms (GCM) 10K type strain sequencing project: providing services to taxonomists for standard genome sequencing and annotation.</title>
        <authorList>
            <consortium name="The Broad Institute Genomics Platform"/>
            <consortium name="The Broad Institute Genome Sequencing Center for Infectious Disease"/>
            <person name="Wu L."/>
            <person name="Ma J."/>
        </authorList>
    </citation>
    <scope>NUCLEOTIDE SEQUENCE [LARGE SCALE GENOMIC DNA]</scope>
    <source>
        <strain evidence="1 2">JCM 14718</strain>
    </source>
</reference>
<dbReference type="Pfam" id="PF02082">
    <property type="entry name" value="Rrf2"/>
    <property type="match status" value="1"/>
</dbReference>
<dbReference type="InterPro" id="IPR036388">
    <property type="entry name" value="WH-like_DNA-bd_sf"/>
</dbReference>
<organism evidence="1 2">
    <name type="scientific">Fodinicola feengrottensis</name>
    <dbReference type="NCBI Taxonomy" id="435914"/>
    <lineage>
        <taxon>Bacteria</taxon>
        <taxon>Bacillati</taxon>
        <taxon>Actinomycetota</taxon>
        <taxon>Actinomycetes</taxon>
        <taxon>Mycobacteriales</taxon>
        <taxon>Fodinicola</taxon>
    </lineage>
</organism>
<dbReference type="PANTHER" id="PTHR33221">
    <property type="entry name" value="WINGED HELIX-TURN-HELIX TRANSCRIPTIONAL REGULATOR, RRF2 FAMILY"/>
    <property type="match status" value="1"/>
</dbReference>
<proteinExistence type="predicted"/>
<dbReference type="Gene3D" id="1.10.10.10">
    <property type="entry name" value="Winged helix-like DNA-binding domain superfamily/Winged helix DNA-binding domain"/>
    <property type="match status" value="1"/>
</dbReference>
<dbReference type="PANTHER" id="PTHR33221:SF13">
    <property type="entry name" value="TRANSCRIPTIONAL REGULATOR-RELATED"/>
    <property type="match status" value="1"/>
</dbReference>
<evidence type="ECO:0000313" key="2">
    <source>
        <dbReference type="Proteomes" id="UP001500618"/>
    </source>
</evidence>
<dbReference type="InterPro" id="IPR000944">
    <property type="entry name" value="Tscrpt_reg_Rrf2"/>
</dbReference>
<evidence type="ECO:0000313" key="1">
    <source>
        <dbReference type="EMBL" id="GAA1694149.1"/>
    </source>
</evidence>
<gene>
    <name evidence="1" type="ORF">GCM10009765_49250</name>
</gene>
<dbReference type="EMBL" id="BAAANY010000020">
    <property type="protein sequence ID" value="GAA1694149.1"/>
    <property type="molecule type" value="Genomic_DNA"/>
</dbReference>
<keyword evidence="2" id="KW-1185">Reference proteome</keyword>